<feature type="domain" description="AbiEi antitoxin N-terminal" evidence="2">
    <location>
        <begin position="38"/>
        <end position="81"/>
    </location>
</feature>
<sequence length="348" mass="37485">MVSTARGGDPAAAPDRAGAGSRRRRARPRPTATLIATTVAAHGGIATTGQLAQAGVCRNALTLRVRDGRLVEEFPGVFRLPGAPLPPALRRHAAVASCGAGAALDRWSAAEAWGLVTHQAGPDDLIHVCVPGGRRPRRPGVAVHRLATLDPRDVTVRDGTACLALPRTLLHIAAGHPQRLVERFVDEAAYHGHLRPWELRELLARSRGRRGADVLAAVIEQHVPGTTRTANDVEEAFLAIADARGWPRPICQQPATLTDGTRIRHDFWWPDLRVAGETDGGRGHAGPVRQARDAHRDRLLAAAGIETVRAAWDEVLHRPRTVAARVEPVLLARGARLGRPRRGRLILP</sequence>
<keyword evidence="4" id="KW-1185">Reference proteome</keyword>
<reference evidence="3 4" key="1">
    <citation type="submission" date="2018-03" db="EMBL/GenBank/DDBJ databases">
        <title>Aquarubrobacter algicola gen. nov., sp. nov., a novel actinobacterium isolated from shallow eutrophic lake during the end of cyanobacterial harmful algal blooms.</title>
        <authorList>
            <person name="Chun S.J."/>
        </authorList>
    </citation>
    <scope>NUCLEOTIDE SEQUENCE [LARGE SCALE GENOMIC DNA]</scope>
    <source>
        <strain evidence="3 4">Seoho-28</strain>
    </source>
</reference>
<dbReference type="Pfam" id="PF13338">
    <property type="entry name" value="AbiEi_4"/>
    <property type="match status" value="1"/>
</dbReference>
<dbReference type="Proteomes" id="UP000240739">
    <property type="component" value="Unassembled WGS sequence"/>
</dbReference>
<dbReference type="Gene3D" id="3.40.960.10">
    <property type="entry name" value="VSR Endonuclease"/>
    <property type="match status" value="1"/>
</dbReference>
<name>A0A2T4UI63_9ACTN</name>
<evidence type="ECO:0000313" key="4">
    <source>
        <dbReference type="Proteomes" id="UP000240739"/>
    </source>
</evidence>
<dbReference type="InterPro" id="IPR025159">
    <property type="entry name" value="AbiEi_N"/>
</dbReference>
<protein>
    <recommendedName>
        <fullName evidence="2">AbiEi antitoxin N-terminal domain-containing protein</fullName>
    </recommendedName>
</protein>
<evidence type="ECO:0000259" key="2">
    <source>
        <dbReference type="Pfam" id="PF13338"/>
    </source>
</evidence>
<dbReference type="AlphaFoldDB" id="A0A2T4UI63"/>
<evidence type="ECO:0000256" key="1">
    <source>
        <dbReference type="SAM" id="MobiDB-lite"/>
    </source>
</evidence>
<feature type="compositionally biased region" description="Low complexity" evidence="1">
    <location>
        <begin position="1"/>
        <end position="20"/>
    </location>
</feature>
<organism evidence="3 4">
    <name type="scientific">Paraconexibacter algicola</name>
    <dbReference type="NCBI Taxonomy" id="2133960"/>
    <lineage>
        <taxon>Bacteria</taxon>
        <taxon>Bacillati</taxon>
        <taxon>Actinomycetota</taxon>
        <taxon>Thermoleophilia</taxon>
        <taxon>Solirubrobacterales</taxon>
        <taxon>Paraconexibacteraceae</taxon>
        <taxon>Paraconexibacter</taxon>
    </lineage>
</organism>
<feature type="region of interest" description="Disordered" evidence="1">
    <location>
        <begin position="1"/>
        <end position="30"/>
    </location>
</feature>
<gene>
    <name evidence="3" type="ORF">C7Y72_04345</name>
</gene>
<comment type="caution">
    <text evidence="3">The sequence shown here is derived from an EMBL/GenBank/DDBJ whole genome shotgun (WGS) entry which is preliminary data.</text>
</comment>
<dbReference type="EMBL" id="PYYB01000001">
    <property type="protein sequence ID" value="PTL58931.1"/>
    <property type="molecule type" value="Genomic_DNA"/>
</dbReference>
<evidence type="ECO:0000313" key="3">
    <source>
        <dbReference type="EMBL" id="PTL58931.1"/>
    </source>
</evidence>
<accession>A0A2T4UI63</accession>
<proteinExistence type="predicted"/>